<sequence>MDKDNRTLYDEALDRFRKDAAERHSASKDQELLNEFLQDKATPEETKRAAEALHAASGKKYGARKVGDVEIPESWVANIMANIENFVAAGDFVTKNAPESVGMAWYAVKLTLTAIHSNYDLYTFFGSGLSDISEIMIIVRHYDRLYDERSKPQWKPSPLVEKLFQDVIGAYAAVLDFSFAVKRHLTAGALTRIKHGFKDFFGISKAKFEDQLAAVARLKKKIIEESHGAFQDKTLSQLQGVSTVLAGIEGTVRHIQDFQDTQRKLHEDAMARFDELLRGLDDIRTSTKRKTQWEYAVQDFQTFQDALNPLEGSFRALGDTIDAVYPGTCQWLFEEHLYKRWRDSVDSAVLCITGSEGSGKSYVVASVADRITRAADPDKALLYVTCNGSMSGAGLGNSQSYTADSICRTFLSQLYDLAVQGEDNVGLLEACNAIFKKAKAKNNELPAHMRTDSEGLPEFADGFYRVAALLKKNVVLVLDGLDKNTLDNKNQEDLLRKVRRLLKAASERAGIRLHLLIGCASATKFFNDLDLAPDAYIDVQVENSRDIELVLTDALKAVPGLSAAEQETAKAAILDKARSRFLYVRDTAIPFMREPFQRPLSKRLEALPDGTGDVYSKALRRMSPNYLALLRTALTWTLLGTEFPGLPLAREVMDAFQGTYDVAPETDAENDGDVKAGFPPTSRLELEQLRGAIDPFIGLLPDPNGRVWLYTSDAAAVVEYFIKSDADVRVEQEGHEHLCVRCGSTAGGSPAKQLHIDPKHGHLQMALTCLRHLNNPLFQQRAGLLAGATEPVEDADTGDDSANEPTVDDRLQEAQDEYATEESIDGEDITEPQFYDEYMYSDDSASEPAEGSNDEGPARARYELQYWPWHIRNAEQSWPAEERENNSDWGTLMSELDKFVFETPAVFAAWQSTYPKIEDEDEDEGEDVFFGVSNKYRLFEVSNGPHKPLHVAAFLGLVSWTRHLLGRGEELNGLSKGFSPVQAAACSGRPPDTVKLLLEEGADVNAENEVGRTAFHHYLRRGDITIGGVRMFLEHGANPSASCSAVHHNALQYFAMRGEDPEILHLLLEHGADINAIHPDDDWQFPPLHVLLIRPEVPGPLLEAFVKCNADTNWENVASARPLQMVCSNGQLENLKILLQSEVLEIDDTDLHGTTAVHEAAFYNYSKCVAAVLEHGADPDIADKLNRIALHTAGRKGLVDAVRVLLQYTKQVNLLDTHGWSPLFCACLGKEEEAASLILDALIERDLPLAEINKPTRSGRTVLRQAADHGFDKVVSKLIQLASDDPASLALNAQDTKKGMTALHRAAMNGHAACVAALLAAGADVTLLDNQGSRPALALAHEQWSVATKKTAAYEDILARLIAADPARAVADADLVAVCAANGSVPLLAQLGGLSAPLNRPDRFGWTPLELARRFGRTEAQAFLKRQAAWAGLLPSRWERRFPGTTPVGAASVSVEGDGRRVLHVSGKRVCVSADRPLPAGLEGYYFEVTLVEVVWPAGRPEGGGEEEGRKRKKEWPEMAVGFCTLGGAALEFPGWWATSDSLTTARSWGYHSDTGGVYSSVEDPDDEIVHAVVDELKYKVGDTVGCGVDLSKGEIWFTKNGVKLDTVVKGVEGRLFPVVGLHDAVSFETNFGREGEGEFKWRPEVGGEVKEVHEEAVVEVVIRGVEKLAGVQVTSEEVVVGA</sequence>
<feature type="domain" description="B30.2/SPRY" evidence="5">
    <location>
        <begin position="1422"/>
        <end position="1637"/>
    </location>
</feature>
<dbReference type="InterPro" id="IPR056884">
    <property type="entry name" value="NPHP3-like_N"/>
</dbReference>
<feature type="repeat" description="ANK" evidence="3">
    <location>
        <begin position="1152"/>
        <end position="1184"/>
    </location>
</feature>
<dbReference type="PANTHER" id="PTHR24198">
    <property type="entry name" value="ANKYRIN REPEAT AND PROTEIN KINASE DOMAIN-CONTAINING PROTEIN"/>
    <property type="match status" value="1"/>
</dbReference>
<dbReference type="Gene3D" id="2.60.120.920">
    <property type="match status" value="1"/>
</dbReference>
<feature type="repeat" description="ANK" evidence="3">
    <location>
        <begin position="976"/>
        <end position="1009"/>
    </location>
</feature>
<evidence type="ECO:0000259" key="5">
    <source>
        <dbReference type="PROSITE" id="PS50188"/>
    </source>
</evidence>
<evidence type="ECO:0000256" key="1">
    <source>
        <dbReference type="ARBA" id="ARBA00022737"/>
    </source>
</evidence>
<dbReference type="EMBL" id="MU857200">
    <property type="protein sequence ID" value="KAK4149122.1"/>
    <property type="molecule type" value="Genomic_DNA"/>
</dbReference>
<dbReference type="InterPro" id="IPR036770">
    <property type="entry name" value="Ankyrin_rpt-contain_sf"/>
</dbReference>
<evidence type="ECO:0000313" key="6">
    <source>
        <dbReference type="EMBL" id="KAK4149122.1"/>
    </source>
</evidence>
<dbReference type="Gene3D" id="3.40.50.300">
    <property type="entry name" value="P-loop containing nucleotide triphosphate hydrolases"/>
    <property type="match status" value="1"/>
</dbReference>
<comment type="caution">
    <text evidence="6">The sequence shown here is derived from an EMBL/GenBank/DDBJ whole genome shotgun (WGS) entry which is preliminary data.</text>
</comment>
<dbReference type="InterPro" id="IPR027417">
    <property type="entry name" value="P-loop_NTPase"/>
</dbReference>
<feature type="region of interest" description="Disordered" evidence="4">
    <location>
        <begin position="21"/>
        <end position="45"/>
    </location>
</feature>
<name>A0AAN6ZSC0_9PEZI</name>
<reference evidence="6" key="2">
    <citation type="submission" date="2023-05" db="EMBL/GenBank/DDBJ databases">
        <authorList>
            <consortium name="Lawrence Berkeley National Laboratory"/>
            <person name="Steindorff A."/>
            <person name="Hensen N."/>
            <person name="Bonometti L."/>
            <person name="Westerberg I."/>
            <person name="Brannstrom I.O."/>
            <person name="Guillou S."/>
            <person name="Cros-Aarteil S."/>
            <person name="Calhoun S."/>
            <person name="Haridas S."/>
            <person name="Kuo A."/>
            <person name="Mondo S."/>
            <person name="Pangilinan J."/>
            <person name="Riley R."/>
            <person name="Labutti K."/>
            <person name="Andreopoulos B."/>
            <person name="Lipzen A."/>
            <person name="Chen C."/>
            <person name="Yanf M."/>
            <person name="Daum C."/>
            <person name="Ng V."/>
            <person name="Clum A."/>
            <person name="Ohm R."/>
            <person name="Martin F."/>
            <person name="Silar P."/>
            <person name="Natvig D."/>
            <person name="Lalanne C."/>
            <person name="Gautier V."/>
            <person name="Ament-Velasquez S.L."/>
            <person name="Kruys A."/>
            <person name="Hutchinson M.I."/>
            <person name="Powell A.J."/>
            <person name="Barry K."/>
            <person name="Miller A.N."/>
            <person name="Grigoriev I.V."/>
            <person name="Debuchy R."/>
            <person name="Gladieux P."/>
            <person name="Thoren M.H."/>
            <person name="Johannesson H."/>
        </authorList>
    </citation>
    <scope>NUCLEOTIDE SEQUENCE</scope>
    <source>
        <strain evidence="6">CBS 538.74</strain>
    </source>
</reference>
<evidence type="ECO:0000256" key="2">
    <source>
        <dbReference type="ARBA" id="ARBA00023043"/>
    </source>
</evidence>
<keyword evidence="2 3" id="KW-0040">ANK repeat</keyword>
<dbReference type="InterPro" id="IPR001870">
    <property type="entry name" value="B30.2/SPRY"/>
</dbReference>
<dbReference type="InterPro" id="IPR044736">
    <property type="entry name" value="Gid1/RanBPM/SPLA_SPRY"/>
</dbReference>
<feature type="repeat" description="ANK" evidence="3">
    <location>
        <begin position="1298"/>
        <end position="1330"/>
    </location>
</feature>
<evidence type="ECO:0000256" key="3">
    <source>
        <dbReference type="PROSITE-ProRule" id="PRU00023"/>
    </source>
</evidence>
<feature type="compositionally biased region" description="Acidic residues" evidence="4">
    <location>
        <begin position="791"/>
        <end position="802"/>
    </location>
</feature>
<dbReference type="Proteomes" id="UP001302745">
    <property type="component" value="Unassembled WGS sequence"/>
</dbReference>
<proteinExistence type="predicted"/>
<evidence type="ECO:0000313" key="7">
    <source>
        <dbReference type="Proteomes" id="UP001302745"/>
    </source>
</evidence>
<dbReference type="Pfam" id="PF00622">
    <property type="entry name" value="SPRY"/>
    <property type="match status" value="1"/>
</dbReference>
<feature type="region of interest" description="Disordered" evidence="4">
    <location>
        <begin position="791"/>
        <end position="810"/>
    </location>
</feature>
<dbReference type="InterPro" id="IPR003877">
    <property type="entry name" value="SPRY_dom"/>
</dbReference>
<keyword evidence="1" id="KW-0677">Repeat</keyword>
<dbReference type="SMART" id="SM00449">
    <property type="entry name" value="SPRY"/>
    <property type="match status" value="1"/>
</dbReference>
<gene>
    <name evidence="6" type="ORF">C8A00DRAFT_38289</name>
</gene>
<dbReference type="CDD" id="cd12885">
    <property type="entry name" value="SPRY_RanBP_like"/>
    <property type="match status" value="1"/>
</dbReference>
<accession>A0AAN6ZSC0</accession>
<organism evidence="6 7">
    <name type="scientific">Chaetomidium leptoderma</name>
    <dbReference type="NCBI Taxonomy" id="669021"/>
    <lineage>
        <taxon>Eukaryota</taxon>
        <taxon>Fungi</taxon>
        <taxon>Dikarya</taxon>
        <taxon>Ascomycota</taxon>
        <taxon>Pezizomycotina</taxon>
        <taxon>Sordariomycetes</taxon>
        <taxon>Sordariomycetidae</taxon>
        <taxon>Sordariales</taxon>
        <taxon>Chaetomiaceae</taxon>
        <taxon>Chaetomidium</taxon>
    </lineage>
</organism>
<keyword evidence="7" id="KW-1185">Reference proteome</keyword>
<dbReference type="Gene3D" id="1.25.40.20">
    <property type="entry name" value="Ankyrin repeat-containing domain"/>
    <property type="match status" value="3"/>
</dbReference>
<evidence type="ECO:0000256" key="4">
    <source>
        <dbReference type="SAM" id="MobiDB-lite"/>
    </source>
</evidence>
<dbReference type="SMART" id="SM00248">
    <property type="entry name" value="ANK"/>
    <property type="match status" value="9"/>
</dbReference>
<dbReference type="Pfam" id="PF24883">
    <property type="entry name" value="NPHP3_N"/>
    <property type="match status" value="1"/>
</dbReference>
<dbReference type="InterPro" id="IPR002110">
    <property type="entry name" value="Ankyrin_rpt"/>
</dbReference>
<dbReference type="PROSITE" id="PS50088">
    <property type="entry name" value="ANK_REPEAT"/>
    <property type="match status" value="4"/>
</dbReference>
<dbReference type="PROSITE" id="PS50297">
    <property type="entry name" value="ANK_REP_REGION"/>
    <property type="match status" value="3"/>
</dbReference>
<reference evidence="6" key="1">
    <citation type="journal article" date="2023" name="Mol. Phylogenet. Evol.">
        <title>Genome-scale phylogeny and comparative genomics of the fungal order Sordariales.</title>
        <authorList>
            <person name="Hensen N."/>
            <person name="Bonometti L."/>
            <person name="Westerberg I."/>
            <person name="Brannstrom I.O."/>
            <person name="Guillou S."/>
            <person name="Cros-Aarteil S."/>
            <person name="Calhoun S."/>
            <person name="Haridas S."/>
            <person name="Kuo A."/>
            <person name="Mondo S."/>
            <person name="Pangilinan J."/>
            <person name="Riley R."/>
            <person name="LaButti K."/>
            <person name="Andreopoulos B."/>
            <person name="Lipzen A."/>
            <person name="Chen C."/>
            <person name="Yan M."/>
            <person name="Daum C."/>
            <person name="Ng V."/>
            <person name="Clum A."/>
            <person name="Steindorff A."/>
            <person name="Ohm R.A."/>
            <person name="Martin F."/>
            <person name="Silar P."/>
            <person name="Natvig D.O."/>
            <person name="Lalanne C."/>
            <person name="Gautier V."/>
            <person name="Ament-Velasquez S.L."/>
            <person name="Kruys A."/>
            <person name="Hutchinson M.I."/>
            <person name="Powell A.J."/>
            <person name="Barry K."/>
            <person name="Miller A.N."/>
            <person name="Grigoriev I.V."/>
            <person name="Debuchy R."/>
            <person name="Gladieux P."/>
            <person name="Hiltunen Thoren M."/>
            <person name="Johannesson H."/>
        </authorList>
    </citation>
    <scope>NUCLEOTIDE SEQUENCE</scope>
    <source>
        <strain evidence="6">CBS 538.74</strain>
    </source>
</reference>
<dbReference type="InterPro" id="IPR043136">
    <property type="entry name" value="B30.2/SPRY_sf"/>
</dbReference>
<dbReference type="InterPro" id="IPR013320">
    <property type="entry name" value="ConA-like_dom_sf"/>
</dbReference>
<dbReference type="PANTHER" id="PTHR24198:SF165">
    <property type="entry name" value="ANKYRIN REPEAT-CONTAINING PROTEIN-RELATED"/>
    <property type="match status" value="1"/>
</dbReference>
<dbReference type="SUPFAM" id="SSF49899">
    <property type="entry name" value="Concanavalin A-like lectins/glucanases"/>
    <property type="match status" value="1"/>
</dbReference>
<protein>
    <submittedName>
        <fullName evidence="6">Ankyrin-3</fullName>
    </submittedName>
</protein>
<dbReference type="SUPFAM" id="SSF48403">
    <property type="entry name" value="Ankyrin repeat"/>
    <property type="match status" value="2"/>
</dbReference>
<dbReference type="PROSITE" id="PS50188">
    <property type="entry name" value="B302_SPRY"/>
    <property type="match status" value="1"/>
</dbReference>
<dbReference type="Pfam" id="PF12796">
    <property type="entry name" value="Ank_2"/>
    <property type="match status" value="3"/>
</dbReference>
<feature type="repeat" description="ANK" evidence="3">
    <location>
        <begin position="1046"/>
        <end position="1079"/>
    </location>
</feature>